<evidence type="ECO:0000313" key="2">
    <source>
        <dbReference type="Proteomes" id="UP000265566"/>
    </source>
</evidence>
<accession>A0A396HER3</accession>
<name>A0A396HER3_MEDTR</name>
<comment type="caution">
    <text evidence="1">The sequence shown here is derived from an EMBL/GenBank/DDBJ whole genome shotgun (WGS) entry which is preliminary data.</text>
</comment>
<dbReference type="Gramene" id="rna34576">
    <property type="protein sequence ID" value="RHN50304.1"/>
    <property type="gene ID" value="gene34576"/>
</dbReference>
<sequence length="77" mass="9128">MLGAIRVGLLREEVFFTTHLLLLLSRFELDTCLRFELDTCLCGEIRFGFECFVFDLACWKKLVHRVFMLFLRLCECS</sequence>
<gene>
    <name evidence="1" type="ORF">MtrunA17_Chr6g0455991</name>
</gene>
<proteinExistence type="predicted"/>
<dbReference type="EMBL" id="PSQE01000006">
    <property type="protein sequence ID" value="RHN50304.1"/>
    <property type="molecule type" value="Genomic_DNA"/>
</dbReference>
<reference evidence="2" key="1">
    <citation type="journal article" date="2018" name="Nat. Plants">
        <title>Whole-genome landscape of Medicago truncatula symbiotic genes.</title>
        <authorList>
            <person name="Pecrix Y."/>
            <person name="Staton S.E."/>
            <person name="Sallet E."/>
            <person name="Lelandais-Briere C."/>
            <person name="Moreau S."/>
            <person name="Carrere S."/>
            <person name="Blein T."/>
            <person name="Jardinaud M.F."/>
            <person name="Latrasse D."/>
            <person name="Zouine M."/>
            <person name="Zahm M."/>
            <person name="Kreplak J."/>
            <person name="Mayjonade B."/>
            <person name="Satge C."/>
            <person name="Perez M."/>
            <person name="Cauet S."/>
            <person name="Marande W."/>
            <person name="Chantry-Darmon C."/>
            <person name="Lopez-Roques C."/>
            <person name="Bouchez O."/>
            <person name="Berard A."/>
            <person name="Debelle F."/>
            <person name="Munos S."/>
            <person name="Bendahmane A."/>
            <person name="Berges H."/>
            <person name="Niebel A."/>
            <person name="Buitink J."/>
            <person name="Frugier F."/>
            <person name="Benhamed M."/>
            <person name="Crespi M."/>
            <person name="Gouzy J."/>
            <person name="Gamas P."/>
        </authorList>
    </citation>
    <scope>NUCLEOTIDE SEQUENCE [LARGE SCALE GENOMIC DNA]</scope>
    <source>
        <strain evidence="2">cv. Jemalong A17</strain>
    </source>
</reference>
<dbReference type="AlphaFoldDB" id="A0A396HER3"/>
<evidence type="ECO:0000313" key="1">
    <source>
        <dbReference type="EMBL" id="RHN50304.1"/>
    </source>
</evidence>
<organism evidence="1 2">
    <name type="scientific">Medicago truncatula</name>
    <name type="common">Barrel medic</name>
    <name type="synonym">Medicago tribuloides</name>
    <dbReference type="NCBI Taxonomy" id="3880"/>
    <lineage>
        <taxon>Eukaryota</taxon>
        <taxon>Viridiplantae</taxon>
        <taxon>Streptophyta</taxon>
        <taxon>Embryophyta</taxon>
        <taxon>Tracheophyta</taxon>
        <taxon>Spermatophyta</taxon>
        <taxon>Magnoliopsida</taxon>
        <taxon>eudicotyledons</taxon>
        <taxon>Gunneridae</taxon>
        <taxon>Pentapetalae</taxon>
        <taxon>rosids</taxon>
        <taxon>fabids</taxon>
        <taxon>Fabales</taxon>
        <taxon>Fabaceae</taxon>
        <taxon>Papilionoideae</taxon>
        <taxon>50 kb inversion clade</taxon>
        <taxon>NPAAA clade</taxon>
        <taxon>Hologalegina</taxon>
        <taxon>IRL clade</taxon>
        <taxon>Trifolieae</taxon>
        <taxon>Medicago</taxon>
    </lineage>
</organism>
<protein>
    <submittedName>
        <fullName evidence="1">Uncharacterized protein</fullName>
    </submittedName>
</protein>
<dbReference type="Proteomes" id="UP000265566">
    <property type="component" value="Chromosome 6"/>
</dbReference>